<keyword evidence="2 7" id="KW-0808">Transferase</keyword>
<sequence>MVFHKDPLGIIVFLSVHLLLLYGDIVVVYYVIEYGGEHEGSGRTVMALFVHLFYIMAAFSHLRAAFSNPGYVPQSRIKIDFSSDIEQGKKKRKKELPSFDEWTVCTKCETYRPPRSHHCRICGRCVRRMDHHCPWINNCVGELNFKYFYLFLVYTDLLCCYAFILVLWDWVSNWHKEVEQGKLDRILTLIVFFEIMIFGVFLGGMIFAQTLAVLCNRNAIEIRRYGRPMSFPSVSKISLITGVCGRGSKICWIVPCVTAHIPEPIPPSDKFTDINQFI</sequence>
<dbReference type="GO" id="GO:0016020">
    <property type="term" value="C:membrane"/>
    <property type="evidence" value="ECO:0007669"/>
    <property type="project" value="UniProtKB-SubCell"/>
</dbReference>
<feature type="transmembrane region" description="Helical" evidence="7">
    <location>
        <begin position="147"/>
        <end position="168"/>
    </location>
</feature>
<dbReference type="STRING" id="400682.A0A1X7UV26"/>
<comment type="subcellular location">
    <subcellularLocation>
        <location evidence="1">Membrane</location>
        <topology evidence="1">Multi-pass membrane protein</topology>
    </subcellularLocation>
</comment>
<accession>A0A1X7UV26</accession>
<dbReference type="EC" id="2.3.1.225" evidence="7"/>
<feature type="transmembrane region" description="Helical" evidence="7">
    <location>
        <begin position="188"/>
        <end position="214"/>
    </location>
</feature>
<evidence type="ECO:0000256" key="5">
    <source>
        <dbReference type="ARBA" id="ARBA00023136"/>
    </source>
</evidence>
<feature type="transmembrane region" description="Helical" evidence="7">
    <location>
        <begin position="44"/>
        <end position="66"/>
    </location>
</feature>
<reference evidence="9" key="2">
    <citation type="submission" date="2017-05" db="UniProtKB">
        <authorList>
            <consortium name="EnsemblMetazoa"/>
        </authorList>
    </citation>
    <scope>IDENTIFICATION</scope>
</reference>
<evidence type="ECO:0000256" key="1">
    <source>
        <dbReference type="ARBA" id="ARBA00004141"/>
    </source>
</evidence>
<dbReference type="KEGG" id="aqu:100634064"/>
<gene>
    <name evidence="9" type="primary">100634064</name>
</gene>
<evidence type="ECO:0000256" key="7">
    <source>
        <dbReference type="RuleBase" id="RU079119"/>
    </source>
</evidence>
<name>A0A1X7UV26_AMPQE</name>
<dbReference type="InterPro" id="IPR001594">
    <property type="entry name" value="Palmitoyltrfase_DHHC"/>
</dbReference>
<comment type="similarity">
    <text evidence="7">Belongs to the DHHC palmitoyltransferase family.</text>
</comment>
<organism evidence="9">
    <name type="scientific">Amphimedon queenslandica</name>
    <name type="common">Sponge</name>
    <dbReference type="NCBI Taxonomy" id="400682"/>
    <lineage>
        <taxon>Eukaryota</taxon>
        <taxon>Metazoa</taxon>
        <taxon>Porifera</taxon>
        <taxon>Demospongiae</taxon>
        <taxon>Heteroscleromorpha</taxon>
        <taxon>Haplosclerida</taxon>
        <taxon>Niphatidae</taxon>
        <taxon>Amphimedon</taxon>
    </lineage>
</organism>
<proteinExistence type="inferred from homology"/>
<dbReference type="PANTHER" id="PTHR12246">
    <property type="entry name" value="PALMITOYLTRANSFERASE ZDHHC16"/>
    <property type="match status" value="1"/>
</dbReference>
<dbReference type="InParanoid" id="A0A1X7UV26"/>
<evidence type="ECO:0000313" key="10">
    <source>
        <dbReference type="Proteomes" id="UP000007879"/>
    </source>
</evidence>
<dbReference type="EnsemblMetazoa" id="XM_003386741.2">
    <property type="protein sequence ID" value="XP_003386789.2"/>
    <property type="gene ID" value="LOC100634064"/>
</dbReference>
<evidence type="ECO:0000256" key="3">
    <source>
        <dbReference type="ARBA" id="ARBA00022692"/>
    </source>
</evidence>
<keyword evidence="4 7" id="KW-1133">Transmembrane helix</keyword>
<dbReference type="EnsemblMetazoa" id="Aqu2.1.31237_001">
    <property type="protein sequence ID" value="Aqu2.1.31237_001"/>
    <property type="gene ID" value="Aqu2.1.31237"/>
</dbReference>
<evidence type="ECO:0000256" key="6">
    <source>
        <dbReference type="ARBA" id="ARBA00023315"/>
    </source>
</evidence>
<evidence type="ECO:0000313" key="9">
    <source>
        <dbReference type="EnsemblMetazoa" id="Aqu2.1.31237_001"/>
    </source>
</evidence>
<evidence type="ECO:0000256" key="2">
    <source>
        <dbReference type="ARBA" id="ARBA00022679"/>
    </source>
</evidence>
<dbReference type="AlphaFoldDB" id="A0A1X7UV26"/>
<evidence type="ECO:0000259" key="8">
    <source>
        <dbReference type="Pfam" id="PF01529"/>
    </source>
</evidence>
<dbReference type="eggNOG" id="KOG1311">
    <property type="taxonomic scope" value="Eukaryota"/>
</dbReference>
<comment type="domain">
    <text evidence="7">The DHHC domain is required for palmitoyltransferase activity.</text>
</comment>
<comment type="catalytic activity">
    <reaction evidence="7">
        <text>L-cysteinyl-[protein] + hexadecanoyl-CoA = S-hexadecanoyl-L-cysteinyl-[protein] + CoA</text>
        <dbReference type="Rhea" id="RHEA:36683"/>
        <dbReference type="Rhea" id="RHEA-COMP:10131"/>
        <dbReference type="Rhea" id="RHEA-COMP:11032"/>
        <dbReference type="ChEBI" id="CHEBI:29950"/>
        <dbReference type="ChEBI" id="CHEBI:57287"/>
        <dbReference type="ChEBI" id="CHEBI:57379"/>
        <dbReference type="ChEBI" id="CHEBI:74151"/>
        <dbReference type="EC" id="2.3.1.225"/>
    </reaction>
</comment>
<reference evidence="10" key="1">
    <citation type="journal article" date="2010" name="Nature">
        <title>The Amphimedon queenslandica genome and the evolution of animal complexity.</title>
        <authorList>
            <person name="Srivastava M."/>
            <person name="Simakov O."/>
            <person name="Chapman J."/>
            <person name="Fahey B."/>
            <person name="Gauthier M.E."/>
            <person name="Mitros T."/>
            <person name="Richards G.S."/>
            <person name="Conaco C."/>
            <person name="Dacre M."/>
            <person name="Hellsten U."/>
            <person name="Larroux C."/>
            <person name="Putnam N.H."/>
            <person name="Stanke M."/>
            <person name="Adamska M."/>
            <person name="Darling A."/>
            <person name="Degnan S.M."/>
            <person name="Oakley T.H."/>
            <person name="Plachetzki D.C."/>
            <person name="Zhai Y."/>
            <person name="Adamski M."/>
            <person name="Calcino A."/>
            <person name="Cummins S.F."/>
            <person name="Goodstein D.M."/>
            <person name="Harris C."/>
            <person name="Jackson D.J."/>
            <person name="Leys S.P."/>
            <person name="Shu S."/>
            <person name="Woodcroft B.J."/>
            <person name="Vervoort M."/>
            <person name="Kosik K.S."/>
            <person name="Manning G."/>
            <person name="Degnan B.M."/>
            <person name="Rokhsar D.S."/>
        </authorList>
    </citation>
    <scope>NUCLEOTIDE SEQUENCE [LARGE SCALE GENOMIC DNA]</scope>
</reference>
<keyword evidence="10" id="KW-1185">Reference proteome</keyword>
<keyword evidence="6 7" id="KW-0012">Acyltransferase</keyword>
<dbReference type="Pfam" id="PF01529">
    <property type="entry name" value="DHHC"/>
    <property type="match status" value="1"/>
</dbReference>
<keyword evidence="5 7" id="KW-0472">Membrane</keyword>
<dbReference type="PROSITE" id="PS50216">
    <property type="entry name" value="DHHC"/>
    <property type="match status" value="1"/>
</dbReference>
<feature type="transmembrane region" description="Helical" evidence="7">
    <location>
        <begin position="7"/>
        <end position="32"/>
    </location>
</feature>
<dbReference type="Proteomes" id="UP000007879">
    <property type="component" value="Unassembled WGS sequence"/>
</dbReference>
<evidence type="ECO:0000256" key="4">
    <source>
        <dbReference type="ARBA" id="ARBA00022989"/>
    </source>
</evidence>
<protein>
    <recommendedName>
        <fullName evidence="7">Palmitoyltransferase</fullName>
        <ecNumber evidence="7">2.3.1.225</ecNumber>
    </recommendedName>
</protein>
<dbReference type="OrthoDB" id="331948at2759"/>
<dbReference type="InterPro" id="IPR039859">
    <property type="entry name" value="PFA4/ZDH16/20/ERF2-like"/>
</dbReference>
<keyword evidence="3 7" id="KW-0812">Transmembrane</keyword>
<dbReference type="GO" id="GO:0019706">
    <property type="term" value="F:protein-cysteine S-palmitoyltransferase activity"/>
    <property type="evidence" value="ECO:0007669"/>
    <property type="project" value="UniProtKB-EC"/>
</dbReference>
<feature type="domain" description="Palmitoyltransferase DHHC" evidence="8">
    <location>
        <begin position="99"/>
        <end position="221"/>
    </location>
</feature>